<keyword evidence="1" id="KW-0812">Transmembrane</keyword>
<evidence type="ECO:0008006" key="4">
    <source>
        <dbReference type="Google" id="ProtNLM"/>
    </source>
</evidence>
<dbReference type="EMBL" id="MHRQ01000027">
    <property type="protein sequence ID" value="OHA26097.1"/>
    <property type="molecule type" value="Genomic_DNA"/>
</dbReference>
<reference evidence="2 3" key="1">
    <citation type="journal article" date="2016" name="Nat. Commun.">
        <title>Thousands of microbial genomes shed light on interconnected biogeochemical processes in an aquifer system.</title>
        <authorList>
            <person name="Anantharaman K."/>
            <person name="Brown C.T."/>
            <person name="Hug L.A."/>
            <person name="Sharon I."/>
            <person name="Castelle C.J."/>
            <person name="Probst A.J."/>
            <person name="Thomas B.C."/>
            <person name="Singh A."/>
            <person name="Wilkins M.J."/>
            <person name="Karaoz U."/>
            <person name="Brodie E.L."/>
            <person name="Williams K.H."/>
            <person name="Hubbard S.S."/>
            <person name="Banfield J.F."/>
        </authorList>
    </citation>
    <scope>NUCLEOTIDE SEQUENCE [LARGE SCALE GENOMIC DNA]</scope>
</reference>
<organism evidence="2 3">
    <name type="scientific">Candidatus Taylorbacteria bacterium RIFCSPHIGHO2_02_FULL_46_13</name>
    <dbReference type="NCBI Taxonomy" id="1802312"/>
    <lineage>
        <taxon>Bacteria</taxon>
        <taxon>Candidatus Tayloriibacteriota</taxon>
    </lineage>
</organism>
<feature type="transmembrane region" description="Helical" evidence="1">
    <location>
        <begin position="9"/>
        <end position="32"/>
    </location>
</feature>
<dbReference type="STRING" id="1802312.A3C06_00810"/>
<comment type="caution">
    <text evidence="2">The sequence shown here is derived from an EMBL/GenBank/DDBJ whole genome shotgun (WGS) entry which is preliminary data.</text>
</comment>
<dbReference type="Proteomes" id="UP000177565">
    <property type="component" value="Unassembled WGS sequence"/>
</dbReference>
<dbReference type="AlphaFoldDB" id="A0A1G2MQC7"/>
<proteinExistence type="predicted"/>
<keyword evidence="1" id="KW-1133">Transmembrane helix</keyword>
<dbReference type="Gene3D" id="2.40.10.120">
    <property type="match status" value="1"/>
</dbReference>
<protein>
    <recommendedName>
        <fullName evidence="4">Serine protease</fullName>
    </recommendedName>
</protein>
<evidence type="ECO:0000313" key="3">
    <source>
        <dbReference type="Proteomes" id="UP000177565"/>
    </source>
</evidence>
<keyword evidence="1" id="KW-0472">Membrane</keyword>
<evidence type="ECO:0000256" key="1">
    <source>
        <dbReference type="SAM" id="Phobius"/>
    </source>
</evidence>
<evidence type="ECO:0000313" key="2">
    <source>
        <dbReference type="EMBL" id="OHA26097.1"/>
    </source>
</evidence>
<accession>A0A1G2MQC7</accession>
<gene>
    <name evidence="2" type="ORF">A3C06_00810</name>
</gene>
<sequence>MEDLTKQQIILVTLLVSFVTSIATGIVTVALMQQVPPAVTQTINRVVEHTIERVVQSPSQSTSVVTKETVVVKEDDQVIAAIEKNAPSLVRVLRDVGNGQTEFLALGLVLTKDGIIALDKNMVSSEGHYMANFSDDKIYALTATSSPEGSIVLYKVSLPDKVSASFTPSTLGNSDQLKLGQALVFLGGKTSNAVETGIISNLKIEAPKSEQATTTEVASVKKVIEIITSIHPPENVSGGLFMNLSTEIVGFRILRDDRFVVLPSNVIAAILQSYVSPKAPGAAAQTP</sequence>
<name>A0A1G2MQC7_9BACT</name>